<evidence type="ECO:0000313" key="1">
    <source>
        <dbReference type="EMBL" id="CAH1592353.1"/>
    </source>
</evidence>
<reference evidence="1" key="1">
    <citation type="submission" date="2022-01" db="EMBL/GenBank/DDBJ databases">
        <authorList>
            <person name="Lagorce A."/>
        </authorList>
    </citation>
    <scope>NUCLEOTIDE SEQUENCE</scope>
    <source>
        <strain evidence="1">Th15_F1_A12</strain>
    </source>
</reference>
<evidence type="ECO:0000313" key="2">
    <source>
        <dbReference type="Proteomes" id="UP001295462"/>
    </source>
</evidence>
<dbReference type="Proteomes" id="UP001295462">
    <property type="component" value="Unassembled WGS sequence"/>
</dbReference>
<dbReference type="EMBL" id="CAKMUD010000078">
    <property type="protein sequence ID" value="CAH1592353.1"/>
    <property type="molecule type" value="Genomic_DNA"/>
</dbReference>
<dbReference type="AlphaFoldDB" id="A0AAU9QLZ1"/>
<comment type="caution">
    <text evidence="1">The sequence shown here is derived from an EMBL/GenBank/DDBJ whole genome shotgun (WGS) entry which is preliminary data.</text>
</comment>
<organism evidence="1 2">
    <name type="scientific">Vibrio jasicida</name>
    <dbReference type="NCBI Taxonomy" id="766224"/>
    <lineage>
        <taxon>Bacteria</taxon>
        <taxon>Pseudomonadati</taxon>
        <taxon>Pseudomonadota</taxon>
        <taxon>Gammaproteobacteria</taxon>
        <taxon>Vibrionales</taxon>
        <taxon>Vibrionaceae</taxon>
        <taxon>Vibrio</taxon>
    </lineage>
</organism>
<accession>A0AAU9QLZ1</accession>
<sequence length="44" mass="4929">MQDAIEVARSIVKFATCPDKGDLTNKTFNTFESLLRDKAVVKKV</sequence>
<proteinExistence type="predicted"/>
<gene>
    <name evidence="1" type="ORF">THF1A12_250049</name>
</gene>
<name>A0AAU9QLZ1_9VIBR</name>
<protein>
    <submittedName>
        <fullName evidence="1">Uncharacterized protein</fullName>
    </submittedName>
</protein>